<evidence type="ECO:0000313" key="3">
    <source>
        <dbReference type="Proteomes" id="UP001231189"/>
    </source>
</evidence>
<sequence>MVREIDAVMINGVPGGYVAVFKAAQLRLKTTCIEKRSMHTGTCFNIRCISSMSLLRRAQSKSPSCFFSLENRPTLPPLSTSSVQRHAPRRSSPPALSKDVLAAGSHCQPTLPPPSAPRLPCHRPLMLPPLRAPVAEVPATACS</sequence>
<gene>
    <name evidence="2" type="ORF">QYE76_022617</name>
</gene>
<dbReference type="EMBL" id="JAUUTY010000006">
    <property type="protein sequence ID" value="KAK1617100.1"/>
    <property type="molecule type" value="Genomic_DNA"/>
</dbReference>
<dbReference type="PRINTS" id="PR00411">
    <property type="entry name" value="PNDRDTASEI"/>
</dbReference>
<keyword evidence="3" id="KW-1185">Reference proteome</keyword>
<name>A0AAD8R8Z1_LOLMU</name>
<accession>A0AAD8R8Z1</accession>
<evidence type="ECO:0000313" key="2">
    <source>
        <dbReference type="EMBL" id="KAK1617100.1"/>
    </source>
</evidence>
<organism evidence="2 3">
    <name type="scientific">Lolium multiflorum</name>
    <name type="common">Italian ryegrass</name>
    <name type="synonym">Lolium perenne subsp. multiflorum</name>
    <dbReference type="NCBI Taxonomy" id="4521"/>
    <lineage>
        <taxon>Eukaryota</taxon>
        <taxon>Viridiplantae</taxon>
        <taxon>Streptophyta</taxon>
        <taxon>Embryophyta</taxon>
        <taxon>Tracheophyta</taxon>
        <taxon>Spermatophyta</taxon>
        <taxon>Magnoliopsida</taxon>
        <taxon>Liliopsida</taxon>
        <taxon>Poales</taxon>
        <taxon>Poaceae</taxon>
        <taxon>BOP clade</taxon>
        <taxon>Pooideae</taxon>
        <taxon>Poodae</taxon>
        <taxon>Poeae</taxon>
        <taxon>Poeae Chloroplast Group 2 (Poeae type)</taxon>
        <taxon>Loliodinae</taxon>
        <taxon>Loliinae</taxon>
        <taxon>Lolium</taxon>
    </lineage>
</organism>
<feature type="region of interest" description="Disordered" evidence="1">
    <location>
        <begin position="69"/>
        <end position="115"/>
    </location>
</feature>
<dbReference type="AlphaFoldDB" id="A0AAD8R8Z1"/>
<dbReference type="InterPro" id="IPR036188">
    <property type="entry name" value="FAD/NAD-bd_sf"/>
</dbReference>
<dbReference type="Gene3D" id="3.50.50.60">
    <property type="entry name" value="FAD/NAD(P)-binding domain"/>
    <property type="match status" value="1"/>
</dbReference>
<proteinExistence type="predicted"/>
<dbReference type="Proteomes" id="UP001231189">
    <property type="component" value="Unassembled WGS sequence"/>
</dbReference>
<comment type="caution">
    <text evidence="2">The sequence shown here is derived from an EMBL/GenBank/DDBJ whole genome shotgun (WGS) entry which is preliminary data.</text>
</comment>
<evidence type="ECO:0000256" key="1">
    <source>
        <dbReference type="SAM" id="MobiDB-lite"/>
    </source>
</evidence>
<protein>
    <submittedName>
        <fullName evidence="2">Uncharacterized protein</fullName>
    </submittedName>
</protein>
<reference evidence="2" key="1">
    <citation type="submission" date="2023-07" db="EMBL/GenBank/DDBJ databases">
        <title>A chromosome-level genome assembly of Lolium multiflorum.</title>
        <authorList>
            <person name="Chen Y."/>
            <person name="Copetti D."/>
            <person name="Kolliker R."/>
            <person name="Studer B."/>
        </authorList>
    </citation>
    <scope>NUCLEOTIDE SEQUENCE</scope>
    <source>
        <strain evidence="2">02402/16</strain>
        <tissue evidence="2">Leaf</tissue>
    </source>
</reference>
<dbReference type="SUPFAM" id="SSF51905">
    <property type="entry name" value="FAD/NAD(P)-binding domain"/>
    <property type="match status" value="1"/>
</dbReference>